<sequence>MSYNGRAVMAEVAARNGWSVSVPEHGVHGPGGETLVTFERFGAQVIIIWTAENTAKYIAKNYGNEDQVIAHGPLGLVKAREWIEEPV</sequence>
<name>A0A1X1YBN7_9MYCO</name>
<organism evidence="1 2">
    <name type="scientific">Mycolicibacter longobardus</name>
    <dbReference type="NCBI Taxonomy" id="1108812"/>
    <lineage>
        <taxon>Bacteria</taxon>
        <taxon>Bacillati</taxon>
        <taxon>Actinomycetota</taxon>
        <taxon>Actinomycetes</taxon>
        <taxon>Mycobacteriales</taxon>
        <taxon>Mycobacteriaceae</taxon>
        <taxon>Mycolicibacter</taxon>
    </lineage>
</organism>
<reference evidence="1 2" key="1">
    <citation type="submission" date="2016-01" db="EMBL/GenBank/DDBJ databases">
        <title>The new phylogeny of the genus Mycobacterium.</title>
        <authorList>
            <person name="Tarcisio F."/>
            <person name="Conor M."/>
            <person name="Antonella G."/>
            <person name="Elisabetta G."/>
            <person name="Giulia F.S."/>
            <person name="Sara T."/>
            <person name="Anna F."/>
            <person name="Clotilde B."/>
            <person name="Roberto B."/>
            <person name="Veronica D.S."/>
            <person name="Fabio R."/>
            <person name="Monica P."/>
            <person name="Olivier J."/>
            <person name="Enrico T."/>
            <person name="Nicola S."/>
        </authorList>
    </citation>
    <scope>NUCLEOTIDE SEQUENCE [LARGE SCALE GENOMIC DNA]</scope>
    <source>
        <strain evidence="1 2">DSM 45394</strain>
    </source>
</reference>
<protein>
    <submittedName>
        <fullName evidence="1">Uncharacterized protein</fullName>
    </submittedName>
</protein>
<dbReference type="RefSeq" id="WP_085266104.1">
    <property type="nucleotide sequence ID" value="NZ_LQPG01000035.1"/>
</dbReference>
<proteinExistence type="predicted"/>
<evidence type="ECO:0000313" key="2">
    <source>
        <dbReference type="Proteomes" id="UP000193866"/>
    </source>
</evidence>
<comment type="caution">
    <text evidence="1">The sequence shown here is derived from an EMBL/GenBank/DDBJ whole genome shotgun (WGS) entry which is preliminary data.</text>
</comment>
<dbReference type="Proteomes" id="UP000193866">
    <property type="component" value="Unassembled WGS sequence"/>
</dbReference>
<dbReference type="OrthoDB" id="4762178at2"/>
<gene>
    <name evidence="1" type="ORF">AWC16_18875</name>
</gene>
<evidence type="ECO:0000313" key="1">
    <source>
        <dbReference type="EMBL" id="ORW08466.1"/>
    </source>
</evidence>
<dbReference type="AlphaFoldDB" id="A0A1X1YBN7"/>
<dbReference type="EMBL" id="LQPG01000035">
    <property type="protein sequence ID" value="ORW08466.1"/>
    <property type="molecule type" value="Genomic_DNA"/>
</dbReference>
<keyword evidence="2" id="KW-1185">Reference proteome</keyword>
<dbReference type="STRING" id="1108812.AWC16_18875"/>
<accession>A0A1X1YBN7</accession>